<comment type="similarity">
    <text evidence="2">Belongs to the 2-oxoacid dehydrogenase family.</text>
</comment>
<evidence type="ECO:0000256" key="3">
    <source>
        <dbReference type="ARBA" id="ARBA00022679"/>
    </source>
</evidence>
<sequence length="221" mass="22705">MTRPKQVTAEAARLAASLGVDTSRVYGLGPNREVTAEDVRRVAAYRDPIGRHLAALPAPDARSLTTGGRVAADPAVASFNSRVAVADPAVRQLANARGVRLDRLTGTGSNGVVQQSDVLTAAAAQDRQHAAAWAAVAPAAPAPEPRVSFTASGLPVSVLDEVPAPVRRALAAAPDHATAFALVQKYGALAAADAERLLRADRSVLTTYGGAKLPAGVWPDA</sequence>
<evidence type="ECO:0000313" key="7">
    <source>
        <dbReference type="EMBL" id="NEN50904.1"/>
    </source>
</evidence>
<dbReference type="InterPro" id="IPR036625">
    <property type="entry name" value="E3-bd_dom_sf"/>
</dbReference>
<organism evidence="7 9">
    <name type="scientific">Modestobacter muralis</name>
    <dbReference type="NCBI Taxonomy" id="1608614"/>
    <lineage>
        <taxon>Bacteria</taxon>
        <taxon>Bacillati</taxon>
        <taxon>Actinomycetota</taxon>
        <taxon>Actinomycetes</taxon>
        <taxon>Geodermatophilales</taxon>
        <taxon>Geodermatophilaceae</taxon>
        <taxon>Modestobacter</taxon>
    </lineage>
</organism>
<dbReference type="SUPFAM" id="SSF47005">
    <property type="entry name" value="Peripheral subunit-binding domain of 2-oxo acid dehydrogenase complex"/>
    <property type="match status" value="1"/>
</dbReference>
<keyword evidence="8" id="KW-1185">Reference proteome</keyword>
<dbReference type="AlphaFoldDB" id="A0A6P0HA50"/>
<dbReference type="RefSeq" id="WP_163610598.1">
    <property type="nucleotide sequence ID" value="NZ_JAAGWB010000016.1"/>
</dbReference>
<dbReference type="InterPro" id="IPR050743">
    <property type="entry name" value="2-oxoacid_DH_E2_comp"/>
</dbReference>
<reference evidence="7 9" key="2">
    <citation type="submission" date="2020-02" db="EMBL/GenBank/DDBJ databases">
        <title>The WGS of Modestobacter muralis DSM 100205.</title>
        <authorList>
            <person name="Jiang Z."/>
        </authorList>
    </citation>
    <scope>NUCLEOTIDE SEQUENCE [LARGE SCALE GENOMIC DNA]</scope>
    <source>
        <strain evidence="7 9">DSM 100205</strain>
    </source>
</reference>
<dbReference type="InterPro" id="IPR004167">
    <property type="entry name" value="PSBD"/>
</dbReference>
<evidence type="ECO:0000259" key="5">
    <source>
        <dbReference type="PROSITE" id="PS51826"/>
    </source>
</evidence>
<dbReference type="PANTHER" id="PTHR43178:SF5">
    <property type="entry name" value="LIPOAMIDE ACYLTRANSFERASE COMPONENT OF BRANCHED-CHAIN ALPHA-KETO ACID DEHYDROGENASE COMPLEX, MITOCHONDRIAL"/>
    <property type="match status" value="1"/>
</dbReference>
<evidence type="ECO:0000256" key="1">
    <source>
        <dbReference type="ARBA" id="ARBA00001938"/>
    </source>
</evidence>
<proteinExistence type="inferred from homology"/>
<reference evidence="6 8" key="1">
    <citation type="submission" date="2020-01" db="EMBL/GenBank/DDBJ databases">
        <title>the WGS Modestobacter muralis CPCC 204518.</title>
        <authorList>
            <person name="Jiang Z."/>
        </authorList>
    </citation>
    <scope>NUCLEOTIDE SEQUENCE [LARGE SCALE GENOMIC DNA]</scope>
    <source>
        <strain evidence="6 8">DSM 100205</strain>
    </source>
</reference>
<dbReference type="Proteomes" id="UP000468828">
    <property type="component" value="Unassembled WGS sequence"/>
</dbReference>
<name>A0A6P0HA50_9ACTN</name>
<evidence type="ECO:0000313" key="9">
    <source>
        <dbReference type="Proteomes" id="UP000471152"/>
    </source>
</evidence>
<dbReference type="GO" id="GO:0016407">
    <property type="term" value="F:acetyltransferase activity"/>
    <property type="evidence" value="ECO:0007669"/>
    <property type="project" value="TreeGrafter"/>
</dbReference>
<dbReference type="PANTHER" id="PTHR43178">
    <property type="entry name" value="DIHYDROLIPOAMIDE ACETYLTRANSFERASE COMPONENT OF PYRUVATE DEHYDROGENASE COMPLEX"/>
    <property type="match status" value="1"/>
</dbReference>
<feature type="domain" description="Peripheral subunit-binding (PSBD)" evidence="5">
    <location>
        <begin position="85"/>
        <end position="122"/>
    </location>
</feature>
<accession>A0A6P0HA50</accession>
<dbReference type="Pfam" id="PF02817">
    <property type="entry name" value="E3_binding"/>
    <property type="match status" value="1"/>
</dbReference>
<keyword evidence="4" id="KW-0012">Acyltransferase</keyword>
<keyword evidence="3" id="KW-0808">Transferase</keyword>
<evidence type="ECO:0000313" key="8">
    <source>
        <dbReference type="Proteomes" id="UP000468828"/>
    </source>
</evidence>
<dbReference type="GO" id="GO:0031405">
    <property type="term" value="F:lipoic acid binding"/>
    <property type="evidence" value="ECO:0007669"/>
    <property type="project" value="TreeGrafter"/>
</dbReference>
<evidence type="ECO:0000256" key="2">
    <source>
        <dbReference type="ARBA" id="ARBA00007317"/>
    </source>
</evidence>
<dbReference type="GO" id="GO:0005737">
    <property type="term" value="C:cytoplasm"/>
    <property type="evidence" value="ECO:0007669"/>
    <property type="project" value="TreeGrafter"/>
</dbReference>
<comment type="caution">
    <text evidence="7">The sequence shown here is derived from an EMBL/GenBank/DDBJ whole genome shotgun (WGS) entry which is preliminary data.</text>
</comment>
<dbReference type="PROSITE" id="PS51826">
    <property type="entry name" value="PSBD"/>
    <property type="match status" value="1"/>
</dbReference>
<comment type="cofactor">
    <cofactor evidence="1">
        <name>(R)-lipoate</name>
        <dbReference type="ChEBI" id="CHEBI:83088"/>
    </cofactor>
</comment>
<dbReference type="Proteomes" id="UP000471152">
    <property type="component" value="Unassembled WGS sequence"/>
</dbReference>
<dbReference type="EMBL" id="JAAGWH010000016">
    <property type="protein sequence ID" value="NEK94137.1"/>
    <property type="molecule type" value="Genomic_DNA"/>
</dbReference>
<evidence type="ECO:0000256" key="4">
    <source>
        <dbReference type="ARBA" id="ARBA00023315"/>
    </source>
</evidence>
<protein>
    <recommendedName>
        <fullName evidence="5">Peripheral subunit-binding (PSBD) domain-containing protein</fullName>
    </recommendedName>
</protein>
<dbReference type="EMBL" id="JAAGWB010000016">
    <property type="protein sequence ID" value="NEN50904.1"/>
    <property type="molecule type" value="Genomic_DNA"/>
</dbReference>
<gene>
    <name evidence="7" type="ORF">G3R41_08105</name>
    <name evidence="6" type="ORF">GCU67_08105</name>
</gene>
<dbReference type="Gene3D" id="4.10.320.10">
    <property type="entry name" value="E3-binding domain"/>
    <property type="match status" value="2"/>
</dbReference>
<evidence type="ECO:0000313" key="6">
    <source>
        <dbReference type="EMBL" id="NEK94137.1"/>
    </source>
</evidence>